<organism evidence="1 2">
    <name type="scientific">Helianthus annuus</name>
    <name type="common">Common sunflower</name>
    <dbReference type="NCBI Taxonomy" id="4232"/>
    <lineage>
        <taxon>Eukaryota</taxon>
        <taxon>Viridiplantae</taxon>
        <taxon>Streptophyta</taxon>
        <taxon>Embryophyta</taxon>
        <taxon>Tracheophyta</taxon>
        <taxon>Spermatophyta</taxon>
        <taxon>Magnoliopsida</taxon>
        <taxon>eudicotyledons</taxon>
        <taxon>Gunneridae</taxon>
        <taxon>Pentapetalae</taxon>
        <taxon>asterids</taxon>
        <taxon>campanulids</taxon>
        <taxon>Asterales</taxon>
        <taxon>Asteraceae</taxon>
        <taxon>Asteroideae</taxon>
        <taxon>Heliantheae alliance</taxon>
        <taxon>Heliantheae</taxon>
        <taxon>Helianthus</taxon>
    </lineage>
</organism>
<dbReference type="AlphaFoldDB" id="A0A9K3HY76"/>
<accession>A0A9K3HY76</accession>
<reference evidence="1" key="1">
    <citation type="journal article" date="2017" name="Nature">
        <title>The sunflower genome provides insights into oil metabolism, flowering and Asterid evolution.</title>
        <authorList>
            <person name="Badouin H."/>
            <person name="Gouzy J."/>
            <person name="Grassa C.J."/>
            <person name="Murat F."/>
            <person name="Staton S.E."/>
            <person name="Cottret L."/>
            <person name="Lelandais-Briere C."/>
            <person name="Owens G.L."/>
            <person name="Carrere S."/>
            <person name="Mayjonade B."/>
            <person name="Legrand L."/>
            <person name="Gill N."/>
            <person name="Kane N.C."/>
            <person name="Bowers J.E."/>
            <person name="Hubner S."/>
            <person name="Bellec A."/>
            <person name="Berard A."/>
            <person name="Berges H."/>
            <person name="Blanchet N."/>
            <person name="Boniface M.C."/>
            <person name="Brunel D."/>
            <person name="Catrice O."/>
            <person name="Chaidir N."/>
            <person name="Claudel C."/>
            <person name="Donnadieu C."/>
            <person name="Faraut T."/>
            <person name="Fievet G."/>
            <person name="Helmstetter N."/>
            <person name="King M."/>
            <person name="Knapp S.J."/>
            <person name="Lai Z."/>
            <person name="Le Paslier M.C."/>
            <person name="Lippi Y."/>
            <person name="Lorenzon L."/>
            <person name="Mandel J.R."/>
            <person name="Marage G."/>
            <person name="Marchand G."/>
            <person name="Marquand E."/>
            <person name="Bret-Mestries E."/>
            <person name="Morien E."/>
            <person name="Nambeesan S."/>
            <person name="Nguyen T."/>
            <person name="Pegot-Espagnet P."/>
            <person name="Pouilly N."/>
            <person name="Raftis F."/>
            <person name="Sallet E."/>
            <person name="Schiex T."/>
            <person name="Thomas J."/>
            <person name="Vandecasteele C."/>
            <person name="Vares D."/>
            <person name="Vear F."/>
            <person name="Vautrin S."/>
            <person name="Crespi M."/>
            <person name="Mangin B."/>
            <person name="Burke J.M."/>
            <person name="Salse J."/>
            <person name="Munos S."/>
            <person name="Vincourt P."/>
            <person name="Rieseberg L.H."/>
            <person name="Langlade N.B."/>
        </authorList>
    </citation>
    <scope>NUCLEOTIDE SEQUENCE</scope>
    <source>
        <tissue evidence="1">Leaves</tissue>
    </source>
</reference>
<protein>
    <submittedName>
        <fullName evidence="1">Uncharacterized protein</fullName>
    </submittedName>
</protein>
<gene>
    <name evidence="1" type="ORF">HanXRQr2_Chr10g0447151</name>
</gene>
<sequence>MTVSFVWLPNPFSVRYFTRHHNAINDLDDARNLVGLPRNAFKLYYLLYCIFIFKRVVFASNLCMKPLINEMKLNYLNTCCILFTLKLWYF</sequence>
<dbReference type="Gramene" id="mRNA:HanXRQr2_Chr10g0447151">
    <property type="protein sequence ID" value="mRNA:HanXRQr2_Chr10g0447151"/>
    <property type="gene ID" value="HanXRQr2_Chr10g0447151"/>
</dbReference>
<evidence type="ECO:0000313" key="1">
    <source>
        <dbReference type="EMBL" id="KAF5786939.1"/>
    </source>
</evidence>
<proteinExistence type="predicted"/>
<dbReference type="Proteomes" id="UP000215914">
    <property type="component" value="Unassembled WGS sequence"/>
</dbReference>
<name>A0A9K3HY76_HELAN</name>
<keyword evidence="2" id="KW-1185">Reference proteome</keyword>
<dbReference type="EMBL" id="MNCJ02000325">
    <property type="protein sequence ID" value="KAF5786939.1"/>
    <property type="molecule type" value="Genomic_DNA"/>
</dbReference>
<evidence type="ECO:0000313" key="2">
    <source>
        <dbReference type="Proteomes" id="UP000215914"/>
    </source>
</evidence>
<reference evidence="1" key="2">
    <citation type="submission" date="2020-06" db="EMBL/GenBank/DDBJ databases">
        <title>Helianthus annuus Genome sequencing and assembly Release 2.</title>
        <authorList>
            <person name="Gouzy J."/>
            <person name="Langlade N."/>
            <person name="Munos S."/>
        </authorList>
    </citation>
    <scope>NUCLEOTIDE SEQUENCE</scope>
    <source>
        <tissue evidence="1">Leaves</tissue>
    </source>
</reference>
<comment type="caution">
    <text evidence="1">The sequence shown here is derived from an EMBL/GenBank/DDBJ whole genome shotgun (WGS) entry which is preliminary data.</text>
</comment>